<keyword evidence="5" id="KW-0436">Ligase</keyword>
<keyword evidence="3" id="KW-0596">Phosphopantetheine</keyword>
<comment type="similarity">
    <text evidence="2">Belongs to the ATP-dependent AMP-binding enzyme family.</text>
</comment>
<evidence type="ECO:0000256" key="3">
    <source>
        <dbReference type="ARBA" id="ARBA00022450"/>
    </source>
</evidence>
<gene>
    <name evidence="9" type="primary">lgrB</name>
    <name evidence="9" type="ORF">PS683_00830</name>
</gene>
<feature type="domain" description="Carrier" evidence="8">
    <location>
        <begin position="573"/>
        <end position="648"/>
    </location>
</feature>
<feature type="domain" description="Carrier" evidence="8">
    <location>
        <begin position="2675"/>
        <end position="2749"/>
    </location>
</feature>
<dbReference type="NCBIfam" id="NF004282">
    <property type="entry name" value="PRK05691.1"/>
    <property type="match status" value="1"/>
</dbReference>
<comment type="cofactor">
    <cofactor evidence="1">
        <name>pantetheine 4'-phosphate</name>
        <dbReference type="ChEBI" id="CHEBI:47942"/>
    </cofactor>
</comment>
<dbReference type="CDD" id="cd19531">
    <property type="entry name" value="LCL_NRPS-like"/>
    <property type="match status" value="2"/>
</dbReference>
<dbReference type="CDD" id="cd19534">
    <property type="entry name" value="E_NRPS"/>
    <property type="match status" value="1"/>
</dbReference>
<dbReference type="GO" id="GO:0016874">
    <property type="term" value="F:ligase activity"/>
    <property type="evidence" value="ECO:0007669"/>
    <property type="project" value="UniProtKB-KW"/>
</dbReference>
<dbReference type="FunFam" id="3.40.50.12780:FF:000013">
    <property type="entry name" value="Long-chain-fatty-acid--AMP ligase FadD32"/>
    <property type="match status" value="1"/>
</dbReference>
<dbReference type="FunFam" id="2.30.38.10:FF:000001">
    <property type="entry name" value="Non-ribosomal peptide synthetase PvdI"/>
    <property type="match status" value="2"/>
</dbReference>
<organism evidence="9">
    <name type="scientific">Pseudomonas fluorescens</name>
    <dbReference type="NCBI Taxonomy" id="294"/>
    <lineage>
        <taxon>Bacteria</taxon>
        <taxon>Pseudomonadati</taxon>
        <taxon>Pseudomonadota</taxon>
        <taxon>Gammaproteobacteria</taxon>
        <taxon>Pseudomonadales</taxon>
        <taxon>Pseudomonadaceae</taxon>
        <taxon>Pseudomonas</taxon>
    </lineage>
</organism>
<dbReference type="InterPro" id="IPR045851">
    <property type="entry name" value="AMP-bd_C_sf"/>
</dbReference>
<dbReference type="InterPro" id="IPR042099">
    <property type="entry name" value="ANL_N_sf"/>
</dbReference>
<dbReference type="Gene3D" id="3.30.559.10">
    <property type="entry name" value="Chloramphenicol acetyltransferase-like domain"/>
    <property type="match status" value="4"/>
</dbReference>
<dbReference type="CDD" id="cd17649">
    <property type="entry name" value="A_NRPS_PvdJ-like"/>
    <property type="match status" value="1"/>
</dbReference>
<dbReference type="FunFam" id="3.40.50.980:FF:000001">
    <property type="entry name" value="Non-ribosomal peptide synthetase"/>
    <property type="match status" value="3"/>
</dbReference>
<dbReference type="Pfam" id="PF00501">
    <property type="entry name" value="AMP-binding"/>
    <property type="match status" value="4"/>
</dbReference>
<dbReference type="GO" id="GO:0006631">
    <property type="term" value="P:fatty acid metabolic process"/>
    <property type="evidence" value="ECO:0007669"/>
    <property type="project" value="UniProtKB-KW"/>
</dbReference>
<dbReference type="PANTHER" id="PTHR45398:SF1">
    <property type="entry name" value="ENZYME, PUTATIVE (JCVI)-RELATED"/>
    <property type="match status" value="1"/>
</dbReference>
<dbReference type="NCBIfam" id="TIGR01720">
    <property type="entry name" value="NRPS-para261"/>
    <property type="match status" value="1"/>
</dbReference>
<evidence type="ECO:0000256" key="7">
    <source>
        <dbReference type="ARBA" id="ARBA00023098"/>
    </source>
</evidence>
<dbReference type="FunFam" id="3.30.559.10:FF:000012">
    <property type="entry name" value="Non-ribosomal peptide synthetase"/>
    <property type="match status" value="3"/>
</dbReference>
<dbReference type="CDD" id="cd05931">
    <property type="entry name" value="FAAL"/>
    <property type="match status" value="1"/>
</dbReference>
<dbReference type="InterPro" id="IPR020806">
    <property type="entry name" value="PKS_PP-bd"/>
</dbReference>
<dbReference type="SUPFAM" id="SSF52777">
    <property type="entry name" value="CoA-dependent acyltransferases"/>
    <property type="match status" value="8"/>
</dbReference>
<dbReference type="Gene3D" id="3.30.559.30">
    <property type="entry name" value="Nonribosomal peptide synthetase, condensation domain"/>
    <property type="match status" value="4"/>
</dbReference>
<evidence type="ECO:0000256" key="5">
    <source>
        <dbReference type="ARBA" id="ARBA00022598"/>
    </source>
</evidence>
<dbReference type="GO" id="GO:0008610">
    <property type="term" value="P:lipid biosynthetic process"/>
    <property type="evidence" value="ECO:0007669"/>
    <property type="project" value="InterPro"/>
</dbReference>
<dbReference type="InterPro" id="IPR000873">
    <property type="entry name" value="AMP-dep_synth/lig_dom"/>
</dbReference>
<dbReference type="Gene3D" id="3.40.50.12780">
    <property type="entry name" value="N-terminal domain of ligase-like"/>
    <property type="match status" value="1"/>
</dbReference>
<keyword evidence="6" id="KW-0276">Fatty acid metabolism</keyword>
<dbReference type="FunFam" id="3.40.50.12780:FF:000012">
    <property type="entry name" value="Non-ribosomal peptide synthetase"/>
    <property type="match status" value="2"/>
</dbReference>
<dbReference type="PROSITE" id="PS50075">
    <property type="entry name" value="CARRIER"/>
    <property type="match status" value="4"/>
</dbReference>
<keyword evidence="7" id="KW-0443">Lipid metabolism</keyword>
<dbReference type="PANTHER" id="PTHR45398">
    <property type="match status" value="1"/>
</dbReference>
<dbReference type="Gene3D" id="2.30.38.10">
    <property type="entry name" value="Luciferase, Domain 3"/>
    <property type="match status" value="3"/>
</dbReference>
<protein>
    <submittedName>
        <fullName evidence="9">Linear gramicidin synthase subunit B</fullName>
    </submittedName>
</protein>
<proteinExistence type="inferred from homology"/>
<dbReference type="GO" id="GO:0043041">
    <property type="term" value="P:amino acid activation for nonribosomal peptide biosynthetic process"/>
    <property type="evidence" value="ECO:0007669"/>
    <property type="project" value="UniProtKB-ARBA"/>
</dbReference>
<dbReference type="InterPro" id="IPR009081">
    <property type="entry name" value="PP-bd_ACP"/>
</dbReference>
<dbReference type="EMBL" id="LR700640">
    <property type="protein sequence ID" value="VVM12554.1"/>
    <property type="molecule type" value="Genomic_DNA"/>
</dbReference>
<dbReference type="CDD" id="cd17646">
    <property type="entry name" value="A_NRPS_AB3403-like"/>
    <property type="match status" value="1"/>
</dbReference>
<sequence length="4293" mass="475889">MMDAFELPRTLVQSLQRRAAQTPDQVALRFLAESAEHSVVLSYRDLDQRARTIAAALQANAELGDRAVLLFPSGPDYVAAFFGCLYAGVIAVPAYPPESTRRHHQERLLSIISDAEPRLLLTIASLADGLSQIENAPPVLSVDGLENAGNWVAPDLHPDDIAFLQYTSGSTALPKGVQVSHGNLVANEVLIRRGFGIDLNPDDVIVSWLPLYHDMGLIGGLLQPIFSGVPCVLMSPAYFLGRPLRWLEAISEYGGTISGGPDFAYRLCSERVSESALERLDLSKWRVAYSGSEPIRLDTLERFAEKFAACGFTPNNFFASYGLAEATLFVAGGTRGHGIPALRVDEQALAANRAEPGQGSAIMSCGTSQPEHAVLIADPDTLTELADNSVGELWASGPSIAHGYWRNPEATAKTFVQQAGRTWLRTGDLGFIRDGEVYITGRLKDLLIVRGHNLYPQDIEQTIEREVEVVRKGRVAAFAVNDQGLEGIGIAAEISRSVQKILPPEALIKAIRQAVAEAYQEAPSVVVLLNPGALPKTSSGKVQRAACALRHADGSLDSYAQFPDLQAKVSDGGLQSELQQQIAAIWCEQLQVATVAADDHFFLLGGNSINATQVVARLRETLGLELNLRLLFEAPTLQGFAANVAQLQQDGGVAQGAIHSLSRQDELPQSLAQNRLWITWQLDPHSSAYTIPGALRLRGELDEDAVRASFQQLIQRHEALRTRFYERDGQAFQRIDAKTDFELQVIDLSDVPAGEREARAQQIREDEARTQFDLEKGPLLWVTLVRLDDEDHQLLVTLHHIIADGWSLNILIDEFSRLYAAAAQGQALELPPLALQYADYGTWQRQWLAEGESQRQLAYWKAQLGEDPPALGLATDHPRSAHHRHTASRHTVRLGVSLSEAIRQTAQANESTPFMLLLAAFQSLLYRYSGQRDIRIGVPSANRPRQETQGLVGFFINTLVLRAELDGRLPFNQLLAATRQAALGAQAHQDLPFEQLLEAFPQAREQGLFQVMFNHQQRDLSALRRLPGLLADELPWYSREAKFDLQLHTEEDRNGRVSLSFDYADELFDTATIERLAEHYITLLQAVCEQPQQALGDLKLMHKDEQQPWSEAPCAPARQWLPDLLNQQASDSTALVWDGGSLTYAQLHTQANRLAHYLRDKGVGPDVCVAIAAERSPQLLIGLLAIIKAGGAYVPLDPDYPAERLAYMLKDSGVHLLLTQTALLEQVPSAEGVCVIAMDSLHLDSWPTQPPGLHLHGDNLAYVIYTSGSTGQPKGVGNTHAALAERLQWMQATYQLNGTDVLLQKAPISFDVSVWECFWPLITGCRLVLAGPGEHRDPHRIAQLVQEHGVTTLHFVPPLLQLFIDEPLAAECTSLRRVFSGGEALPAELRNRVLAQLPTAQLHNRYGPTETAINVTHWHCRVEDGERSPIGRPLGNVICRVLDEQLNPVPVGVPGELCIGGIGLARGYLGRAGLTAERFVADHQGARLYRTGDRARWNADGVIEYLGRLDQQVKLRGFRVEPEEIEARMLALEGIAQAVVRVRDAQLIGYYTAHSELDEQQVKTALAAELPEYMVPALLMRLDAMPLSPSGKLDRRALPEPVWHVREHVEPEIPLQQQVAAIWREVLGLPSIGLRDDFFALGGHSLLATQIISRTRQACDVELPLRTLFEASELGAFVEQVGLIQASGQRNQQTAIAKVDRSQPVPLSYSQQRMWFLWQMEPDSPAYNVGGMARLRGVLDVGRFEAALQALVMRHETLRTTFPSVDGVACQKVSPQTGLRMDWQDFSALDETERQQRLQQLADHEAHTPFNLETGPLLRACLVKAAEREHYLVLTLHHIVTEGWAMDIFARELSALYEAFIDERLSPLAPLPVQYLDYSVWQRQWLEAGERQRQLDYWTAQLGSDHPLLELPGDRPRPPVQSHRGELYRFDLSDDLAARVRAFNAERGLTLFMTMTATLAVLLYRYSGQTDLRIGAPVANRIRPESEGLIGAFLNTQVLRCQLNGQMRVAELFEQVRHTVIEGQSHQDLPFDHLVEALQPPRSAAYNPLFQVMCNVQRWEFQQSRQLAGMTVEYLANDARATKFDLNLEVTDLDHRLGCCLTYSTDLFDEPRIARMAGHWRNLLEALIASPEQRLSELPLLTATEQRALQDSLGIEAGEHRLDQCIHAMFSQQATARGDAPALTFAGEALSYRELDARANRLAWMLRERGVGPQVRVGLALPRSLEMVVGLLAILKAGGAYVPLDPEYPLDRLHYMIEDSGIGLLLSDAAMFEALGELPASVACWCLEDDSPVLANYPSGELPFISLAQHQAYLIYTSGSTGKPKGVVVSHGEIAMHCAAVIERFGMRPDDCELHFYSINFDAATERLLVPLLSGAQVVLRAQGQWDAEEICALIRTHRINILGFTPSYGSQLAQWLATQQQTLPVRMCITGGEALTGEHLQRIRAAFQPQVFFNAYGPTETVVMPLASLAPEQLEEGAASVPIGSIIGDRVAYILDADLALVPQGATGELYVGGAGLAQGYHQRPGMTAERFVADPFSRNGARLYRTGDLVRQRADGLVEYLGRIDHQVKIRGFRIELGEIETRLLEHEAVREAVVLALDSPSGKQLVAYLASDAEHGAVRDALKAHLKAQLPDYMVPAHFIVLDSMPLTANGKLDRRALPQPDPQANRQQYVAPRDELESTLAAIWCAVLNVQQVGLDDNFFELGGDSILSIQVVSRARQAGIHFSPRDLFQHQTVQTLAAVATRAEQVTAEQGVLTGRSGLTPIQHWFFDTEIPQRQHWNQALVLKPLQLLDPHRLERALLAVLEHHDALRLSFSQRDAHWYAEHLAVPQGGVLMQAQVRDMAQCTALFTDTQRSLDLEHGPLLRALLVDGPEGQQRLLIAIHHLVVDGVSWRVLLEDLQAVYRQLSDGQSVSLPAKTSALRDWAARLQAYAGSESLREELSLWQAQLAGPDVALPVARPQGSLRNRDADTVSVRLDAEQTRQLLQQAPSAYRTQVNDLLLTALARVVCRWSGHASALIQLEGHGREALFDDIDLTRSIGWFTSAYPLRLTPQAALGDSIKAIKEQLRGVPHKGLGYGVLRYLADSPCKQSMAALPSAQITFNYLGQFDQSFGADALFHPLDESAGLAHDPDAPLPNELSVDSQVYGGELVLRWTFSRERFDQPTVRELAEAYLAELQSLTQHCLQDDAGGLTPSDFPLAQLSQSQLDSLPVPASAIEDVYPLTPMQEGLLLHTLLEPGTGLYYMQDRYRINSALDPVRFAQAWQAVIARHEALRASFCWNVGEDMLQVIHKPGSTPIEYLDWSQEPEGEHEPRLQALLKQEREAGFDLLNQAPFHLRLIRVGAERYWFMMSNHHILIDAWCRSLLMNDFFEIYMALGEGREAQLAMPPRYRDYIAWLQRQNLNEARQWWQHNLQGFERTTPIPSDRPFLREHAGHSGGMVVGDCYTRLDARDGAQLRELAQAHQLTVNTFAQAAWALVLRRLSGDRDVLFGVTVAGRPVEMPEMQRTVGLFINSIALRVKLPEDDQRCSVRQWLNGLLDSNMQLREYEYLPLVTIQEHSELPKGQPLFDSLFVFENAPVEVSVLDRAHSLNATSDSGRTHTNFPLTAVCYPGDDLGLHLSYDQRYFDETTVQGMLGEFKRLLLALVQGFHGDMADLPLIGEQERAFLVDGCNQSEHGYPLDRSYVELFEAQVAAHPQCIAASCLDQQWTYDELNRRSNGLGHALIAAGVGLDQPVALLAERDLDLLGMIIGSFKAGAGYLPLDPGLPSQRLRSIIDLSRTPLLVCTEACREQAIELLEGFDCQLLVWEEVPARGENPGIYSGPDNLAYVIYTSGSTGLPKGVMVEQRGMLNNQLSKVPYLALSDADVIAQTASQSFDISVWQFLAAPLFGARVDIVPNTLAHDPQGLLEHVQAQGITVLESVPSLIQGMLAQDRIGLDGLRWMLPTGEAMPPELAHQWLLRYPQIGLVNAYGPAECSDDVAFYRVDLASTRGTYLPIGTPTDNNRLYLLDGALELVPQGAVGELCVAGTGVGRGYVSDPLRTAPVFVPNPFGAPGERLYRTGDLARRRSDGVLEYVGRIDHQVKIRGYRIELGEIEARLHEQPEVRDAAVGVQEGVNGKHLVGYLVAADGTLNPGERLDRIKQRLRAELPEYMVPLHWLWLDRLPLNANGKLDRKALPALEIGQLHSQDYLAPRNELETTLAAIWAEVLKVDRVGVQDNFFELGGHSLLATQIASRVQKTLQRDVPLRAMFECSTVAELAEYIEGLAANEISAEKVDRLSDLMAELEGL</sequence>
<dbReference type="InterPro" id="IPR001242">
    <property type="entry name" value="Condensation_dom"/>
</dbReference>
<evidence type="ECO:0000256" key="1">
    <source>
        <dbReference type="ARBA" id="ARBA00001957"/>
    </source>
</evidence>
<evidence type="ECO:0000256" key="2">
    <source>
        <dbReference type="ARBA" id="ARBA00006432"/>
    </source>
</evidence>
<feature type="domain" description="Carrier" evidence="8">
    <location>
        <begin position="1610"/>
        <end position="1685"/>
    </location>
</feature>
<dbReference type="NCBIfam" id="TIGR01733">
    <property type="entry name" value="AA-adenyl-dom"/>
    <property type="match status" value="3"/>
</dbReference>
<dbReference type="NCBIfam" id="NF003417">
    <property type="entry name" value="PRK04813.1"/>
    <property type="match status" value="5"/>
</dbReference>
<dbReference type="Gene3D" id="3.30.300.30">
    <property type="match status" value="4"/>
</dbReference>
<dbReference type="CDD" id="cd19543">
    <property type="entry name" value="DCL_NRPS"/>
    <property type="match status" value="1"/>
</dbReference>
<dbReference type="Pfam" id="PF13193">
    <property type="entry name" value="AMP-binding_C"/>
    <property type="match status" value="2"/>
</dbReference>
<dbReference type="SMART" id="SM00823">
    <property type="entry name" value="PKS_PP"/>
    <property type="match status" value="4"/>
</dbReference>
<dbReference type="PROSITE" id="PS00455">
    <property type="entry name" value="AMP_BINDING"/>
    <property type="match status" value="3"/>
</dbReference>
<evidence type="ECO:0000256" key="6">
    <source>
        <dbReference type="ARBA" id="ARBA00022832"/>
    </source>
</evidence>
<dbReference type="InterPro" id="IPR010060">
    <property type="entry name" value="NRPS_synth"/>
</dbReference>
<dbReference type="InterPro" id="IPR025110">
    <property type="entry name" value="AMP-bd_C"/>
</dbReference>
<dbReference type="SUPFAM" id="SSF47336">
    <property type="entry name" value="ACP-like"/>
    <property type="match status" value="4"/>
</dbReference>
<dbReference type="InterPro" id="IPR006162">
    <property type="entry name" value="Ppantetheine_attach_site"/>
</dbReference>
<dbReference type="GO" id="GO:0031177">
    <property type="term" value="F:phosphopantetheine binding"/>
    <property type="evidence" value="ECO:0007669"/>
    <property type="project" value="InterPro"/>
</dbReference>
<dbReference type="InterPro" id="IPR023213">
    <property type="entry name" value="CAT-like_dom_sf"/>
</dbReference>
<dbReference type="Gene3D" id="3.40.50.980">
    <property type="match status" value="6"/>
</dbReference>
<dbReference type="InterPro" id="IPR010071">
    <property type="entry name" value="AA_adenyl_dom"/>
</dbReference>
<feature type="domain" description="Carrier" evidence="8">
    <location>
        <begin position="4196"/>
        <end position="4271"/>
    </location>
</feature>
<dbReference type="FunFam" id="3.30.300.30:FF:000010">
    <property type="entry name" value="Enterobactin synthetase component F"/>
    <property type="match status" value="2"/>
</dbReference>
<dbReference type="Pfam" id="PF00668">
    <property type="entry name" value="Condensation"/>
    <property type="match status" value="4"/>
</dbReference>
<dbReference type="FunFam" id="1.10.1200.10:FF:000005">
    <property type="entry name" value="Nonribosomal peptide synthetase 1"/>
    <property type="match status" value="4"/>
</dbReference>
<name>A0A5E6Q7X4_PSEFL</name>
<dbReference type="FunFam" id="3.30.559.30:FF:000001">
    <property type="entry name" value="Non-ribosomal peptide synthetase"/>
    <property type="match status" value="1"/>
</dbReference>
<evidence type="ECO:0000256" key="4">
    <source>
        <dbReference type="ARBA" id="ARBA00022553"/>
    </source>
</evidence>
<dbReference type="GO" id="GO:0044550">
    <property type="term" value="P:secondary metabolite biosynthetic process"/>
    <property type="evidence" value="ECO:0007669"/>
    <property type="project" value="UniProtKB-ARBA"/>
</dbReference>
<evidence type="ECO:0000259" key="8">
    <source>
        <dbReference type="PROSITE" id="PS50075"/>
    </source>
</evidence>
<dbReference type="PROSITE" id="PS00012">
    <property type="entry name" value="PHOSPHOPANTETHEINE"/>
    <property type="match status" value="3"/>
</dbReference>
<keyword evidence="4" id="KW-0597">Phosphoprotein</keyword>
<evidence type="ECO:0000313" key="9">
    <source>
        <dbReference type="EMBL" id="VVM12554.1"/>
    </source>
</evidence>
<dbReference type="GO" id="GO:0071766">
    <property type="term" value="P:Actinobacterium-type cell wall biogenesis"/>
    <property type="evidence" value="ECO:0007669"/>
    <property type="project" value="UniProtKB-ARBA"/>
</dbReference>
<dbReference type="SUPFAM" id="SSF56801">
    <property type="entry name" value="Acetyl-CoA synthetase-like"/>
    <property type="match status" value="4"/>
</dbReference>
<dbReference type="InterPro" id="IPR036736">
    <property type="entry name" value="ACP-like_sf"/>
</dbReference>
<dbReference type="InterPro" id="IPR020845">
    <property type="entry name" value="AMP-binding_CS"/>
</dbReference>
<dbReference type="Gene3D" id="1.10.1200.10">
    <property type="entry name" value="ACP-like"/>
    <property type="match status" value="4"/>
</dbReference>
<accession>A0A5E6Q7X4</accession>
<dbReference type="InterPro" id="IPR040097">
    <property type="entry name" value="FAAL/FAAC"/>
</dbReference>
<dbReference type="FunFam" id="3.40.50.980:FF:000002">
    <property type="entry name" value="Enterobactin synthetase component F"/>
    <property type="match status" value="1"/>
</dbReference>
<reference evidence="9" key="1">
    <citation type="submission" date="2019-09" db="EMBL/GenBank/DDBJ databases">
        <authorList>
            <person name="Chandra G."/>
            <person name="Truman W A."/>
        </authorList>
    </citation>
    <scope>NUCLEOTIDE SEQUENCE</scope>
    <source>
        <strain evidence="9">PS683</strain>
    </source>
</reference>
<dbReference type="Pfam" id="PF00550">
    <property type="entry name" value="PP-binding"/>
    <property type="match status" value="4"/>
</dbReference>
<dbReference type="CDD" id="cd05930">
    <property type="entry name" value="A_NRPS"/>
    <property type="match status" value="1"/>
</dbReference>